<keyword evidence="3" id="KW-1185">Reference proteome</keyword>
<evidence type="ECO:0000313" key="2">
    <source>
        <dbReference type="EMBL" id="KAL2870344.1"/>
    </source>
</evidence>
<feature type="domain" description="Thioesterase" evidence="1">
    <location>
        <begin position="94"/>
        <end position="175"/>
    </location>
</feature>
<dbReference type="Gene3D" id="3.10.129.10">
    <property type="entry name" value="Hotdog Thioesterase"/>
    <property type="match status" value="1"/>
</dbReference>
<evidence type="ECO:0000313" key="3">
    <source>
        <dbReference type="Proteomes" id="UP001610432"/>
    </source>
</evidence>
<sequence length="189" mass="20650">MTDDSAHFQSIPWVAQLLRDDSFVTTPFRSRIVKSSTEDSLYSTTINSPSTISATLTQYRRAPPSRKPLSPSAIPTDELRIFVTLGSDLNGYPGVLHGGMVATLLDEAMGYILSLNITTGEFGQVGPVTAYLNIKFVRPVITPGTVVVSGKIAEVKDNKKWKINGDIRDKDGTVLAEAECLYIQTRSKL</sequence>
<dbReference type="GeneID" id="98141726"/>
<dbReference type="Proteomes" id="UP001610432">
    <property type="component" value="Unassembled WGS sequence"/>
</dbReference>
<gene>
    <name evidence="2" type="ORF">BJX67DRAFT_280732</name>
</gene>
<dbReference type="RefSeq" id="XP_070889323.1">
    <property type="nucleotide sequence ID" value="XM_071026654.1"/>
</dbReference>
<dbReference type="PANTHER" id="PTHR47260">
    <property type="entry name" value="UPF0644 PROTEIN PB2B4.06"/>
    <property type="match status" value="1"/>
</dbReference>
<name>A0ABR4M1S3_9EURO</name>
<proteinExistence type="predicted"/>
<comment type="caution">
    <text evidence="2">The sequence shown here is derived from an EMBL/GenBank/DDBJ whole genome shotgun (WGS) entry which is preliminary data.</text>
</comment>
<organism evidence="2 3">
    <name type="scientific">Aspergillus lucknowensis</name>
    <dbReference type="NCBI Taxonomy" id="176173"/>
    <lineage>
        <taxon>Eukaryota</taxon>
        <taxon>Fungi</taxon>
        <taxon>Dikarya</taxon>
        <taxon>Ascomycota</taxon>
        <taxon>Pezizomycotina</taxon>
        <taxon>Eurotiomycetes</taxon>
        <taxon>Eurotiomycetidae</taxon>
        <taxon>Eurotiales</taxon>
        <taxon>Aspergillaceae</taxon>
        <taxon>Aspergillus</taxon>
        <taxon>Aspergillus subgen. Nidulantes</taxon>
    </lineage>
</organism>
<dbReference type="SUPFAM" id="SSF54637">
    <property type="entry name" value="Thioesterase/thiol ester dehydrase-isomerase"/>
    <property type="match status" value="1"/>
</dbReference>
<dbReference type="EMBL" id="JBFXLQ010000006">
    <property type="protein sequence ID" value="KAL2870344.1"/>
    <property type="molecule type" value="Genomic_DNA"/>
</dbReference>
<reference evidence="2 3" key="1">
    <citation type="submission" date="2024-07" db="EMBL/GenBank/DDBJ databases">
        <title>Section-level genome sequencing and comparative genomics of Aspergillus sections Usti and Cavernicolus.</title>
        <authorList>
            <consortium name="Lawrence Berkeley National Laboratory"/>
            <person name="Nybo J.L."/>
            <person name="Vesth T.C."/>
            <person name="Theobald S."/>
            <person name="Frisvad J.C."/>
            <person name="Larsen T.O."/>
            <person name="Kjaerboelling I."/>
            <person name="Rothschild-Mancinelli K."/>
            <person name="Lyhne E.K."/>
            <person name="Kogle M.E."/>
            <person name="Barry K."/>
            <person name="Clum A."/>
            <person name="Na H."/>
            <person name="Ledsgaard L."/>
            <person name="Lin J."/>
            <person name="Lipzen A."/>
            <person name="Kuo A."/>
            <person name="Riley R."/>
            <person name="Mondo S."/>
            <person name="Labutti K."/>
            <person name="Haridas S."/>
            <person name="Pangalinan J."/>
            <person name="Salamov A.A."/>
            <person name="Simmons B.A."/>
            <person name="Magnuson J.K."/>
            <person name="Chen J."/>
            <person name="Drula E."/>
            <person name="Henrissat B."/>
            <person name="Wiebenga A."/>
            <person name="Lubbers R.J."/>
            <person name="Gomes A.C."/>
            <person name="Macurrencykelacurrency M.R."/>
            <person name="Stajich J."/>
            <person name="Grigoriev I.V."/>
            <person name="Mortensen U.H."/>
            <person name="De Vries R.P."/>
            <person name="Baker S.E."/>
            <person name="Andersen M.R."/>
        </authorList>
    </citation>
    <scope>NUCLEOTIDE SEQUENCE [LARGE SCALE GENOMIC DNA]</scope>
    <source>
        <strain evidence="2 3">CBS 449.75</strain>
    </source>
</reference>
<accession>A0ABR4M1S3</accession>
<dbReference type="InterPro" id="IPR052061">
    <property type="entry name" value="PTE-AB_protein"/>
</dbReference>
<dbReference type="Pfam" id="PF03061">
    <property type="entry name" value="4HBT"/>
    <property type="match status" value="1"/>
</dbReference>
<dbReference type="PANTHER" id="PTHR47260:SF6">
    <property type="entry name" value="THIOESTERASE DOMAIN-CONTAINING PROTEIN"/>
    <property type="match status" value="1"/>
</dbReference>
<dbReference type="InterPro" id="IPR006683">
    <property type="entry name" value="Thioestr_dom"/>
</dbReference>
<evidence type="ECO:0000259" key="1">
    <source>
        <dbReference type="Pfam" id="PF03061"/>
    </source>
</evidence>
<dbReference type="InterPro" id="IPR029069">
    <property type="entry name" value="HotDog_dom_sf"/>
</dbReference>
<dbReference type="CDD" id="cd03443">
    <property type="entry name" value="PaaI_thioesterase"/>
    <property type="match status" value="1"/>
</dbReference>
<protein>
    <submittedName>
        <fullName evidence="2">HotDog domain-containing protein</fullName>
    </submittedName>
</protein>